<feature type="signal peptide" evidence="1">
    <location>
        <begin position="1"/>
        <end position="22"/>
    </location>
</feature>
<dbReference type="PATRIC" id="fig|1276229.3.peg.782"/>
<feature type="chain" id="PRO_5004371365" evidence="1">
    <location>
        <begin position="23"/>
        <end position="181"/>
    </location>
</feature>
<dbReference type="OrthoDB" id="9828455at2"/>
<dbReference type="Proteomes" id="UP000013963">
    <property type="component" value="Chromosome"/>
</dbReference>
<dbReference type="RefSeq" id="WP_016341021.1">
    <property type="nucleotide sequence ID" value="NC_021284.1"/>
</dbReference>
<dbReference type="AlphaFoldDB" id="R4U6W9"/>
<reference evidence="2 3" key="1">
    <citation type="journal article" date="2013" name="Genome Biol. Evol.">
        <title>Complete genomes of two dipteran-associated spiroplasmas provided insights into the origin, dynamics, and impacts of viral invasion in spiroplasma.</title>
        <authorList>
            <person name="Ku C."/>
            <person name="Lo W.S."/>
            <person name="Chen L.L."/>
            <person name="Kuo C.H."/>
        </authorList>
    </citation>
    <scope>NUCLEOTIDE SEQUENCE [LARGE SCALE GENOMIC DNA]</scope>
    <source>
        <strain evidence="2">EA-1</strain>
    </source>
</reference>
<evidence type="ECO:0000313" key="2">
    <source>
        <dbReference type="EMBL" id="AGM26378.1"/>
    </source>
</evidence>
<gene>
    <name evidence="2" type="ORF">SSYRP_v1c07880</name>
</gene>
<protein>
    <submittedName>
        <fullName evidence="2">Uncharacterized protein</fullName>
    </submittedName>
</protein>
<dbReference type="KEGG" id="ssyr:SSYRP_v1c07880"/>
<organism evidence="2 3">
    <name type="scientific">Spiroplasma syrphidicola EA-1</name>
    <dbReference type="NCBI Taxonomy" id="1276229"/>
    <lineage>
        <taxon>Bacteria</taxon>
        <taxon>Bacillati</taxon>
        <taxon>Mycoplasmatota</taxon>
        <taxon>Mollicutes</taxon>
        <taxon>Entomoplasmatales</taxon>
        <taxon>Spiroplasmataceae</taxon>
        <taxon>Spiroplasma</taxon>
    </lineage>
</organism>
<evidence type="ECO:0000313" key="3">
    <source>
        <dbReference type="Proteomes" id="UP000013963"/>
    </source>
</evidence>
<accession>R4U6W9</accession>
<sequence length="181" mass="20412">MKKILTFLMPAVISFSSAPAIANLMTSNTTVKSEETSLTLNFSAQKSFNYAPQQPQRGLVTKEPVSYDISSILTDWNEFVVKYPKFTFKNTKVKMDAYSEKKEDDLWRPFNTKNLTLSIGYGLSALNFDGYNAKFNLSFSAYVDANNKKLLLAGQYLVENSLNPSAVMSYDIHFGEIVFFS</sequence>
<proteinExistence type="predicted"/>
<evidence type="ECO:0000256" key="1">
    <source>
        <dbReference type="SAM" id="SignalP"/>
    </source>
</evidence>
<keyword evidence="1" id="KW-0732">Signal</keyword>
<name>R4U6W9_9MOLU</name>
<dbReference type="EMBL" id="CP005078">
    <property type="protein sequence ID" value="AGM26378.1"/>
    <property type="molecule type" value="Genomic_DNA"/>
</dbReference>
<keyword evidence="3" id="KW-1185">Reference proteome</keyword>
<dbReference type="STRING" id="1276229.SSYRP_v1c07880"/>
<dbReference type="HOGENOM" id="CLU_1495294_0_0_14"/>